<evidence type="ECO:0000256" key="1">
    <source>
        <dbReference type="SAM" id="MobiDB-lite"/>
    </source>
</evidence>
<gene>
    <name evidence="2" type="ORF">FGRAMPH1_01T14751</name>
</gene>
<evidence type="ECO:0000313" key="3">
    <source>
        <dbReference type="EnsemblFungi" id="CEF79177"/>
    </source>
</evidence>
<proteinExistence type="predicted"/>
<reference key="3">
    <citation type="submission" date="2014-02" db="EMBL/GenBank/DDBJ databases">
        <title>A revised Fusarium graminearum genomic reference sequence using whole shotgun re-sequencing.</title>
        <authorList>
            <person name="King R."/>
            <person name="Urban M."/>
            <person name="Hassani-Pak K."/>
            <person name="Hammond-Kosack K."/>
        </authorList>
    </citation>
    <scope>NUCLEOTIDE SEQUENCE</scope>
    <source>
        <strain>PH-1</strain>
    </source>
</reference>
<name>A0A0E0S6Q2_GIBZE</name>
<feature type="compositionally biased region" description="Polar residues" evidence="1">
    <location>
        <begin position="10"/>
        <end position="19"/>
    </location>
</feature>
<protein>
    <submittedName>
        <fullName evidence="2">Chromosome 2, complete genome</fullName>
    </submittedName>
</protein>
<dbReference type="EMBL" id="HG970333">
    <property type="protein sequence ID" value="CEF79177.1"/>
    <property type="molecule type" value="Genomic_DNA"/>
</dbReference>
<evidence type="ECO:0000313" key="2">
    <source>
        <dbReference type="EMBL" id="CEF79177.1"/>
    </source>
</evidence>
<dbReference type="Proteomes" id="UP000070720">
    <property type="component" value="Chromosome 2"/>
</dbReference>
<dbReference type="EnsemblFungi" id="CEF79177">
    <property type="protein sequence ID" value="CEF79177"/>
    <property type="gene ID" value="FGRRES_20199"/>
</dbReference>
<reference evidence="3" key="5">
    <citation type="submission" date="2017-01" db="UniProtKB">
        <authorList>
            <consortium name="EnsemblFungi"/>
        </authorList>
    </citation>
    <scope>IDENTIFICATION</scope>
    <source>
        <strain evidence="3">PH-1 / ATCC MYA-4620 / FGSC 9075 / NRRL 31084</strain>
    </source>
</reference>
<reference evidence="2 4" key="4">
    <citation type="journal article" date="2015" name="BMC Genomics">
        <title>The completed genome sequence of the pathogenic ascomycete fungus Fusarium graminearum.</title>
        <authorList>
            <person name="King R."/>
            <person name="Urban M."/>
            <person name="Hammond-Kosack M.C."/>
            <person name="Hassani-Pak K."/>
            <person name="Hammond-Kosack K.E."/>
        </authorList>
    </citation>
    <scope>NUCLEOTIDE SEQUENCE [LARGE SCALE GENOMIC DNA]</scope>
    <source>
        <strain evidence="4">ATCC MYA-4620 / CBS 123657 / FGSC 9075 / NRRL 31084 / PH-1</strain>
        <strain evidence="2">PH-1</strain>
    </source>
</reference>
<reference evidence="3 4" key="1">
    <citation type="journal article" date="2007" name="Science">
        <title>The Fusarium graminearum genome reveals a link between localized polymorphism and pathogen specialization.</title>
        <authorList>
            <person name="Cuomo C.A."/>
            <person name="Gueldener U."/>
            <person name="Xu J.-R."/>
            <person name="Trail F."/>
            <person name="Turgeon B.G."/>
            <person name="Di Pietro A."/>
            <person name="Walton J.D."/>
            <person name="Ma L.-J."/>
            <person name="Baker S.E."/>
            <person name="Rep M."/>
            <person name="Adam G."/>
            <person name="Antoniw J."/>
            <person name="Baldwin T."/>
            <person name="Calvo S.E."/>
            <person name="Chang Y.-L."/>
            <person name="DeCaprio D."/>
            <person name="Gale L.R."/>
            <person name="Gnerre S."/>
            <person name="Goswami R.S."/>
            <person name="Hammond-Kosack K."/>
            <person name="Harris L.J."/>
            <person name="Hilburn K."/>
            <person name="Kennell J.C."/>
            <person name="Kroken S."/>
            <person name="Magnuson J.K."/>
            <person name="Mannhaupt G."/>
            <person name="Mauceli E.W."/>
            <person name="Mewes H.-W."/>
            <person name="Mitterbauer R."/>
            <person name="Muehlbauer G."/>
            <person name="Muensterkoetter M."/>
            <person name="Nelson D."/>
            <person name="O'Donnell K."/>
            <person name="Ouellet T."/>
            <person name="Qi W."/>
            <person name="Quesneville H."/>
            <person name="Roncero M.I.G."/>
            <person name="Seong K.-Y."/>
            <person name="Tetko I.V."/>
            <person name="Urban M."/>
            <person name="Waalwijk C."/>
            <person name="Ward T.J."/>
            <person name="Yao J."/>
            <person name="Birren B.W."/>
            <person name="Kistler H.C."/>
        </authorList>
    </citation>
    <scope>NUCLEOTIDE SEQUENCE [LARGE SCALE GENOMIC DNA]</scope>
    <source>
        <strain evidence="4">ATCC MYA-4620 / CBS 123657 / FGSC 9075 / NRRL 31084 / PH-1</strain>
        <strain evidence="3">PH-1 / ATCC MYA-4620 / FGSC 9075 / NRRL 31084</strain>
    </source>
</reference>
<accession>A0A0E0S6Q2</accession>
<sequence>MEKSVVESGRVQTPMSPQGRSRVLHCKAGLTEGPRRH</sequence>
<evidence type="ECO:0000313" key="4">
    <source>
        <dbReference type="Proteomes" id="UP000070720"/>
    </source>
</evidence>
<feature type="region of interest" description="Disordered" evidence="1">
    <location>
        <begin position="1"/>
        <end position="21"/>
    </location>
</feature>
<keyword evidence="4" id="KW-1185">Reference proteome</keyword>
<dbReference type="VEuPathDB" id="FungiDB:FGRAMPH1_01G14751"/>
<reference evidence="3 4" key="2">
    <citation type="journal article" date="2010" name="Nature">
        <title>Comparative genomics reveals mobile pathogenicity chromosomes in Fusarium.</title>
        <authorList>
            <person name="Ma L.J."/>
            <person name="van der Does H.C."/>
            <person name="Borkovich K.A."/>
            <person name="Coleman J.J."/>
            <person name="Daboussi M.J."/>
            <person name="Di Pietro A."/>
            <person name="Dufresne M."/>
            <person name="Freitag M."/>
            <person name="Grabherr M."/>
            <person name="Henrissat B."/>
            <person name="Houterman P.M."/>
            <person name="Kang S."/>
            <person name="Shim W.B."/>
            <person name="Woloshuk C."/>
            <person name="Xie X."/>
            <person name="Xu J.R."/>
            <person name="Antoniw J."/>
            <person name="Baker S.E."/>
            <person name="Bluhm B.H."/>
            <person name="Breakspear A."/>
            <person name="Brown D.W."/>
            <person name="Butchko R.A."/>
            <person name="Chapman S."/>
            <person name="Coulson R."/>
            <person name="Coutinho P.M."/>
            <person name="Danchin E.G."/>
            <person name="Diener A."/>
            <person name="Gale L.R."/>
            <person name="Gardiner D.M."/>
            <person name="Goff S."/>
            <person name="Hammond-Kosack K.E."/>
            <person name="Hilburn K."/>
            <person name="Hua-Van A."/>
            <person name="Jonkers W."/>
            <person name="Kazan K."/>
            <person name="Kodira C.D."/>
            <person name="Koehrsen M."/>
            <person name="Kumar L."/>
            <person name="Lee Y.H."/>
            <person name="Li L."/>
            <person name="Manners J.M."/>
            <person name="Miranda-Saavedra D."/>
            <person name="Mukherjee M."/>
            <person name="Park G."/>
            <person name="Park J."/>
            <person name="Park S.Y."/>
            <person name="Proctor R.H."/>
            <person name="Regev A."/>
            <person name="Ruiz-Roldan M.C."/>
            <person name="Sain D."/>
            <person name="Sakthikumar S."/>
            <person name="Sykes S."/>
            <person name="Schwartz D.C."/>
            <person name="Turgeon B.G."/>
            <person name="Wapinski I."/>
            <person name="Yoder O."/>
            <person name="Young S."/>
            <person name="Zeng Q."/>
            <person name="Zhou S."/>
            <person name="Galagan J."/>
            <person name="Cuomo C.A."/>
            <person name="Kistler H.C."/>
            <person name="Rep M."/>
        </authorList>
    </citation>
    <scope>GENOME REANNOTATION</scope>
    <source>
        <strain evidence="4">ATCC MYA-4620 / CBS 123657 / FGSC 9075 / NRRL 31084 / PH-1</strain>
        <strain evidence="3">PH-1 / ATCC MYA-4620 / FGSC 9075 / NRRL 31084</strain>
    </source>
</reference>
<organism evidence="3">
    <name type="scientific">Gibberella zeae (strain ATCC MYA-4620 / CBS 123657 / FGSC 9075 / NRRL 31084 / PH-1)</name>
    <name type="common">Wheat head blight fungus</name>
    <name type="synonym">Fusarium graminearum</name>
    <dbReference type="NCBI Taxonomy" id="229533"/>
    <lineage>
        <taxon>Eukaryota</taxon>
        <taxon>Fungi</taxon>
        <taxon>Dikarya</taxon>
        <taxon>Ascomycota</taxon>
        <taxon>Pezizomycotina</taxon>
        <taxon>Sordariomycetes</taxon>
        <taxon>Hypocreomycetidae</taxon>
        <taxon>Hypocreales</taxon>
        <taxon>Nectriaceae</taxon>
        <taxon>Fusarium</taxon>
    </lineage>
</organism>
<dbReference type="InParanoid" id="A0A0E0S6Q2"/>
<dbReference type="AlphaFoldDB" id="A0A0E0S6Q2"/>